<proteinExistence type="predicted"/>
<dbReference type="Gene3D" id="3.60.21.10">
    <property type="match status" value="1"/>
</dbReference>
<dbReference type="EMBL" id="CACRZD030000011">
    <property type="protein sequence ID" value="CAA6668514.1"/>
    <property type="molecule type" value="Genomic_DNA"/>
</dbReference>
<keyword evidence="3" id="KW-1185">Reference proteome</keyword>
<dbReference type="SUPFAM" id="SSF56300">
    <property type="entry name" value="Metallo-dependent phosphatases"/>
    <property type="match status" value="1"/>
</dbReference>
<organism evidence="2">
    <name type="scientific">Spirodela intermedia</name>
    <name type="common">Intermediate duckweed</name>
    <dbReference type="NCBI Taxonomy" id="51605"/>
    <lineage>
        <taxon>Eukaryota</taxon>
        <taxon>Viridiplantae</taxon>
        <taxon>Streptophyta</taxon>
        <taxon>Embryophyta</taxon>
        <taxon>Tracheophyta</taxon>
        <taxon>Spermatophyta</taxon>
        <taxon>Magnoliopsida</taxon>
        <taxon>Liliopsida</taxon>
        <taxon>Araceae</taxon>
        <taxon>Lemnoideae</taxon>
        <taxon>Spirodela</taxon>
    </lineage>
</organism>
<evidence type="ECO:0000259" key="1">
    <source>
        <dbReference type="Pfam" id="PF00149"/>
    </source>
</evidence>
<dbReference type="AlphaFoldDB" id="A0A7I8JEC5"/>
<accession>A0A7I8JEC5</accession>
<feature type="domain" description="Calcineurin-like phosphoesterase" evidence="1">
    <location>
        <begin position="20"/>
        <end position="138"/>
    </location>
</feature>
<dbReference type="Proteomes" id="UP001189122">
    <property type="component" value="Unassembled WGS sequence"/>
</dbReference>
<name>A0A7I8JEC5_SPIIN</name>
<protein>
    <recommendedName>
        <fullName evidence="1">Calcineurin-like phosphoesterase domain-containing protein</fullName>
    </recommendedName>
</protein>
<reference evidence="2 3" key="1">
    <citation type="submission" date="2019-12" db="EMBL/GenBank/DDBJ databases">
        <authorList>
            <person name="Scholz U."/>
            <person name="Mascher M."/>
            <person name="Fiebig A."/>
        </authorList>
    </citation>
    <scope>NUCLEOTIDE SEQUENCE</scope>
</reference>
<dbReference type="GO" id="GO:0016787">
    <property type="term" value="F:hydrolase activity"/>
    <property type="evidence" value="ECO:0007669"/>
    <property type="project" value="InterPro"/>
</dbReference>
<sequence>MGGGDGTGPRAASADPTRVVCCVGDIHGFYDRLLRLWANLELRVGGAAFRTALVIFLGDYCDRGPQTREVIDFLLSLPSRYPEQRHVFLCGNHDLAFSAFVGALPPPHDGSTFSETWAEGGLRGDAPAGAAVGGVIRDRWNSKRGTEYLGSIYDAGPTFQSYGVPHGSIELTKAVPEEHKKFLSTLSGSMRRLSIWNRNPGSADEDDVGLDAPEGRLCCKLIAVHAGLERGKPVEQQLRTLRSRDTSISKVEALSGRQNVWNIPKELSGETPTIIVSGHHGKLHLEGLRFIVDEGGGRKESPVAALILPSQTIVRDTD</sequence>
<gene>
    <name evidence="2" type="ORF">SI7747_11014908</name>
</gene>
<dbReference type="EMBL" id="LR743598">
    <property type="protein sequence ID" value="CAA2629270.1"/>
    <property type="molecule type" value="Genomic_DNA"/>
</dbReference>
<dbReference type="InterPro" id="IPR029052">
    <property type="entry name" value="Metallo-depent_PP-like"/>
</dbReference>
<dbReference type="PRINTS" id="PR00114">
    <property type="entry name" value="STPHPHTASE"/>
</dbReference>
<dbReference type="PANTHER" id="PTHR47474:SF1">
    <property type="entry name" value="TYROSINE-PROTEIN PHOSPHATASE RLPH2"/>
    <property type="match status" value="1"/>
</dbReference>
<evidence type="ECO:0000313" key="3">
    <source>
        <dbReference type="Proteomes" id="UP001189122"/>
    </source>
</evidence>
<dbReference type="Pfam" id="PF00149">
    <property type="entry name" value="Metallophos"/>
    <property type="match status" value="1"/>
</dbReference>
<evidence type="ECO:0000313" key="2">
    <source>
        <dbReference type="EMBL" id="CAA2629270.1"/>
    </source>
</evidence>
<dbReference type="PANTHER" id="PTHR47474">
    <property type="entry name" value="TYROSINE-PROTEIN PHOSPHATASE RLPH2"/>
    <property type="match status" value="1"/>
</dbReference>
<dbReference type="InterPro" id="IPR004843">
    <property type="entry name" value="Calcineurin-like_PHP"/>
</dbReference>
<dbReference type="InterPro" id="IPR006186">
    <property type="entry name" value="Ser/Thr-sp_prot-phosphatase"/>
</dbReference>